<feature type="region of interest" description="Disordered" evidence="1">
    <location>
        <begin position="1"/>
        <end position="22"/>
    </location>
</feature>
<name>A0AAJ2VCT8_DELAC</name>
<protein>
    <submittedName>
        <fullName evidence="2">RidA family protein</fullName>
        <ecNumber evidence="2">3.5.-.-</ecNumber>
    </submittedName>
</protein>
<dbReference type="GO" id="GO:0016787">
    <property type="term" value="F:hydrolase activity"/>
    <property type="evidence" value="ECO:0007669"/>
    <property type="project" value="UniProtKB-KW"/>
</dbReference>
<dbReference type="EC" id="3.5.-.-" evidence="2"/>
<evidence type="ECO:0000313" key="2">
    <source>
        <dbReference type="EMBL" id="MDX4956942.1"/>
    </source>
</evidence>
<dbReference type="CDD" id="cd00448">
    <property type="entry name" value="YjgF_YER057c_UK114_family"/>
    <property type="match status" value="1"/>
</dbReference>
<organism evidence="2 3">
    <name type="scientific">Delftia acidovorans</name>
    <name type="common">Pseudomonas acidovorans</name>
    <name type="synonym">Comamonas acidovorans</name>
    <dbReference type="NCBI Taxonomy" id="80866"/>
    <lineage>
        <taxon>Bacteria</taxon>
        <taxon>Pseudomonadati</taxon>
        <taxon>Pseudomonadota</taxon>
        <taxon>Betaproteobacteria</taxon>
        <taxon>Burkholderiales</taxon>
        <taxon>Comamonadaceae</taxon>
        <taxon>Delftia</taxon>
    </lineage>
</organism>
<dbReference type="InterPro" id="IPR035959">
    <property type="entry name" value="RutC-like_sf"/>
</dbReference>
<dbReference type="Gene3D" id="3.30.1330.40">
    <property type="entry name" value="RutC-like"/>
    <property type="match status" value="1"/>
</dbReference>
<dbReference type="RefSeq" id="WP_063328429.1">
    <property type="nucleotide sequence ID" value="NZ_JAHLGQ020000020.1"/>
</dbReference>
<evidence type="ECO:0000256" key="1">
    <source>
        <dbReference type="SAM" id="MobiDB-lite"/>
    </source>
</evidence>
<dbReference type="EMBL" id="JAWWMZ010000014">
    <property type="protein sequence ID" value="MDX4956942.1"/>
    <property type="molecule type" value="Genomic_DNA"/>
</dbReference>
<dbReference type="PANTHER" id="PTHR43857:SF1">
    <property type="entry name" value="YJGH FAMILY PROTEIN"/>
    <property type="match status" value="1"/>
</dbReference>
<dbReference type="InterPro" id="IPR006175">
    <property type="entry name" value="YjgF/YER057c/UK114"/>
</dbReference>
<gene>
    <name evidence="2" type="ORF">SGN30_26310</name>
</gene>
<dbReference type="PANTHER" id="PTHR43857">
    <property type="entry name" value="BLR7761 PROTEIN"/>
    <property type="match status" value="1"/>
</dbReference>
<accession>A0AAJ2VCT8</accession>
<proteinExistence type="predicted"/>
<sequence>MSTPPASAFRTTNPPALGEPLGSYSQILEAPAGSALVFLSGQTPRRDDGSIPADFAQQAELVWQRIATALQAVDLTPAHICRVVTYLTDASDAPTHARIRSHYLGSARPSSTGVVVPALFHPDYRIEVEVTAARPPGSP</sequence>
<keyword evidence="2" id="KW-0378">Hydrolase</keyword>
<dbReference type="Pfam" id="PF01042">
    <property type="entry name" value="Ribonuc_L-PSP"/>
    <property type="match status" value="1"/>
</dbReference>
<feature type="compositionally biased region" description="Polar residues" evidence="1">
    <location>
        <begin position="1"/>
        <end position="14"/>
    </location>
</feature>
<comment type="caution">
    <text evidence="2">The sequence shown here is derived from an EMBL/GenBank/DDBJ whole genome shotgun (WGS) entry which is preliminary data.</text>
</comment>
<dbReference type="Proteomes" id="UP001287445">
    <property type="component" value="Unassembled WGS sequence"/>
</dbReference>
<dbReference type="SUPFAM" id="SSF55298">
    <property type="entry name" value="YjgF-like"/>
    <property type="match status" value="1"/>
</dbReference>
<evidence type="ECO:0000313" key="3">
    <source>
        <dbReference type="Proteomes" id="UP001287445"/>
    </source>
</evidence>
<reference evidence="2" key="1">
    <citation type="submission" date="2023-11" db="EMBL/GenBank/DDBJ databases">
        <title>Identification and selenium tolerance of Delftia acidovorans R3-25.</title>
        <authorList>
            <person name="Zhang S."/>
            <person name="Liu Y."/>
            <person name="Guo Y."/>
        </authorList>
    </citation>
    <scope>NUCLEOTIDE SEQUENCE</scope>
    <source>
        <strain evidence="2">R3-25</strain>
    </source>
</reference>
<dbReference type="AlphaFoldDB" id="A0AAJ2VCT8"/>